<keyword evidence="4" id="KW-1185">Reference proteome</keyword>
<comment type="caution">
    <text evidence="3">The sequence shown here is derived from an EMBL/GenBank/DDBJ whole genome shotgun (WGS) entry which is preliminary data.</text>
</comment>
<accession>H1FSG1</accession>
<feature type="transmembrane region" description="Helical" evidence="2">
    <location>
        <begin position="28"/>
        <end position="48"/>
    </location>
</feature>
<evidence type="ECO:0000313" key="3">
    <source>
        <dbReference type="EMBL" id="EHP29889.1"/>
    </source>
</evidence>
<reference evidence="3 4" key="1">
    <citation type="journal article" date="2012" name="Proc. Natl. Acad. Sci. U.S.A.">
        <title>Genome and physiology of a model Epsilonproteobacterium responsible for sulfide detoxification in marine oxygen depletion zones.</title>
        <authorList>
            <person name="Grote J."/>
            <person name="Schott T."/>
            <person name="Bruckner C.G."/>
            <person name="Glockner F.O."/>
            <person name="Jost G."/>
            <person name="Teeling H."/>
            <person name="Labrenz M."/>
            <person name="Jurgens K."/>
        </authorList>
    </citation>
    <scope>NUCLEOTIDE SEQUENCE [LARGE SCALE GENOMIC DNA]</scope>
    <source>
        <strain evidence="3 4">GD1</strain>
    </source>
</reference>
<dbReference type="Proteomes" id="UP000006431">
    <property type="component" value="Unassembled WGS sequence"/>
</dbReference>
<evidence type="ECO:0000256" key="2">
    <source>
        <dbReference type="SAM" id="Phobius"/>
    </source>
</evidence>
<accession>B6BH97</accession>
<keyword evidence="2" id="KW-0472">Membrane</keyword>
<sequence>MNQEELYEDIDNSQSITQRYLGLSLAKFLSLLLIVLALGVYLGVLLYGTNSVEVLFGLEDYENYLQDEVHRLKNENAELQREYFELKEISAPVSPKSK</sequence>
<dbReference type="EMBL" id="AFRZ01000001">
    <property type="protein sequence ID" value="EHP29889.1"/>
    <property type="molecule type" value="Genomic_DNA"/>
</dbReference>
<protein>
    <recommendedName>
        <fullName evidence="5">Septum formation initiator</fullName>
    </recommendedName>
</protein>
<keyword evidence="2" id="KW-1133">Transmembrane helix</keyword>
<keyword evidence="1" id="KW-0175">Coiled coil</keyword>
<dbReference type="OrthoDB" id="5373216at2"/>
<proteinExistence type="predicted"/>
<evidence type="ECO:0000313" key="4">
    <source>
        <dbReference type="Proteomes" id="UP000006431"/>
    </source>
</evidence>
<name>B6BH97_SULGG</name>
<dbReference type="PATRIC" id="fig|929558.5.peg.1356"/>
<gene>
    <name evidence="3" type="ORF">SMGD1_1365</name>
</gene>
<evidence type="ECO:0000256" key="1">
    <source>
        <dbReference type="SAM" id="Coils"/>
    </source>
</evidence>
<organism evidence="3 4">
    <name type="scientific">Sulfurimonas gotlandica (strain DSM 19862 / JCM 16533 / GD1)</name>
    <dbReference type="NCBI Taxonomy" id="929558"/>
    <lineage>
        <taxon>Bacteria</taxon>
        <taxon>Pseudomonadati</taxon>
        <taxon>Campylobacterota</taxon>
        <taxon>Epsilonproteobacteria</taxon>
        <taxon>Campylobacterales</taxon>
        <taxon>Sulfurimonadaceae</taxon>
        <taxon>Sulfurimonas</taxon>
    </lineage>
</organism>
<evidence type="ECO:0008006" key="5">
    <source>
        <dbReference type="Google" id="ProtNLM"/>
    </source>
</evidence>
<dbReference type="STRING" id="929558.SMGD1_1365"/>
<dbReference type="HOGENOM" id="CLU_184293_1_0_7"/>
<dbReference type="RefSeq" id="WP_008335818.1">
    <property type="nucleotide sequence ID" value="NZ_AFRZ01000001.1"/>
</dbReference>
<feature type="coiled-coil region" evidence="1">
    <location>
        <begin position="58"/>
        <end position="89"/>
    </location>
</feature>
<keyword evidence="2" id="KW-0812">Transmembrane</keyword>
<dbReference type="AlphaFoldDB" id="B6BH97"/>